<feature type="domain" description="PLD phosphodiesterase" evidence="7">
    <location>
        <begin position="441"/>
        <end position="472"/>
    </location>
</feature>
<comment type="catalytic activity">
    <reaction evidence="1">
        <text>a 1,2-diacyl-sn-glycero-3-phosphocholine + H2O = a 1,2-diacyl-sn-glycero-3-phosphate + choline + H(+)</text>
        <dbReference type="Rhea" id="RHEA:14445"/>
        <dbReference type="ChEBI" id="CHEBI:15354"/>
        <dbReference type="ChEBI" id="CHEBI:15377"/>
        <dbReference type="ChEBI" id="CHEBI:15378"/>
        <dbReference type="ChEBI" id="CHEBI:57643"/>
        <dbReference type="ChEBI" id="CHEBI:58608"/>
        <dbReference type="EC" id="3.1.4.4"/>
    </reaction>
</comment>
<dbReference type="GO" id="GO:0016891">
    <property type="term" value="F:RNA endonuclease activity producing 5'-phosphomonoesters, hydrolytic mechanism"/>
    <property type="evidence" value="ECO:0007669"/>
    <property type="project" value="TreeGrafter"/>
</dbReference>
<evidence type="ECO:0000256" key="3">
    <source>
        <dbReference type="ARBA" id="ARBA00012027"/>
    </source>
</evidence>
<gene>
    <name evidence="8" type="ORF">BK661_05725</name>
</gene>
<dbReference type="EMBL" id="MOBL01000004">
    <property type="protein sequence ID" value="RON35850.1"/>
    <property type="molecule type" value="Genomic_DNA"/>
</dbReference>
<sequence>MRVLARNDQDDFRVKAYAGTNGVLLAIDLAEPRRKGLLGFAIEKQQGSKPWLFLFNSLTFPGKAHTFPQFHATPSDTAPLQKFRWADYAVNPGVTIHYRVHLAYGTADAPQLGEFLEVTLTTDNGLPAGQSVIFNRAVAASQAFQRKFADLDALLSANKKLPIEEWPDAPRQWLENGLLTRLLGFIERAEDGRWALDIAIYEYQLKVIVDAVNAAFERGVKVRVLYHAQPDEDTTAMNEASLEKIPAANKRGRVTHNIFHNKFMVLSRLDAAGQHQPEAVLCGSTNFTPNGVYRQANVVHLLDDARIGASYLQTFEQVWADPTDVGATREWLTENNPMQPEQALFAGFSPRSGQGDLREFVDIINAAKKDLLFVTAFALPDEVLNALLGLPHDDILRYGLQNTVSSITGFHADRTAQFAATALLNTGLEGWLKENMKGQKGRLLVHTKAIVVDFTSDAPTIISGSHNLSEAASNGNDENYLIIRGDTDLADRYGLELLRFYEHYRFRYFAKKLALKQVRPLAPDDSWTDDYYREGDLRMLSRLRFAGR</sequence>
<evidence type="ECO:0000256" key="6">
    <source>
        <dbReference type="ARBA" id="ARBA00023098"/>
    </source>
</evidence>
<protein>
    <recommendedName>
        <fullName evidence="3">phospholipase D</fullName>
        <ecNumber evidence="3">3.1.4.4</ecNumber>
    </recommendedName>
</protein>
<dbReference type="RefSeq" id="WP_123495021.1">
    <property type="nucleotide sequence ID" value="NZ_MOBL01000004.1"/>
</dbReference>
<dbReference type="SUPFAM" id="SSF56024">
    <property type="entry name" value="Phospholipase D/nuclease"/>
    <property type="match status" value="2"/>
</dbReference>
<keyword evidence="4" id="KW-0378">Hydrolase</keyword>
<evidence type="ECO:0000256" key="5">
    <source>
        <dbReference type="ARBA" id="ARBA00022963"/>
    </source>
</evidence>
<proteinExistence type="inferred from homology"/>
<dbReference type="EC" id="3.1.4.4" evidence="3"/>
<comment type="caution">
    <text evidence="8">The sequence shown here is derived from an EMBL/GenBank/DDBJ whole genome shotgun (WGS) entry which is preliminary data.</text>
</comment>
<comment type="similarity">
    <text evidence="2">Belongs to the phospholipase D family.</text>
</comment>
<dbReference type="PANTHER" id="PTHR43856">
    <property type="entry name" value="CARDIOLIPIN HYDROLASE"/>
    <property type="match status" value="1"/>
</dbReference>
<dbReference type="PROSITE" id="PS50035">
    <property type="entry name" value="PLD"/>
    <property type="match status" value="1"/>
</dbReference>
<dbReference type="InterPro" id="IPR025202">
    <property type="entry name" value="PLD-like_dom"/>
</dbReference>
<evidence type="ECO:0000256" key="1">
    <source>
        <dbReference type="ARBA" id="ARBA00000798"/>
    </source>
</evidence>
<dbReference type="PANTHER" id="PTHR43856:SF1">
    <property type="entry name" value="MITOCHONDRIAL CARDIOLIPIN HYDROLASE"/>
    <property type="match status" value="1"/>
</dbReference>
<evidence type="ECO:0000256" key="2">
    <source>
        <dbReference type="ARBA" id="ARBA00008664"/>
    </source>
</evidence>
<evidence type="ECO:0000256" key="4">
    <source>
        <dbReference type="ARBA" id="ARBA00022801"/>
    </source>
</evidence>
<dbReference type="AlphaFoldDB" id="A0A423JDS1"/>
<dbReference type="GO" id="GO:0006793">
    <property type="term" value="P:phosphorus metabolic process"/>
    <property type="evidence" value="ECO:0007669"/>
    <property type="project" value="UniProtKB-ARBA"/>
</dbReference>
<organism evidence="8 9">
    <name type="scientific">Pseudomonas frederiksbergensis</name>
    <dbReference type="NCBI Taxonomy" id="104087"/>
    <lineage>
        <taxon>Bacteria</taxon>
        <taxon>Pseudomonadati</taxon>
        <taxon>Pseudomonadota</taxon>
        <taxon>Gammaproteobacteria</taxon>
        <taxon>Pseudomonadales</taxon>
        <taxon>Pseudomonadaceae</taxon>
        <taxon>Pseudomonas</taxon>
    </lineage>
</organism>
<dbReference type="Pfam" id="PF13091">
    <property type="entry name" value="PLDc_2"/>
    <property type="match status" value="2"/>
</dbReference>
<keyword evidence="5" id="KW-0442">Lipid degradation</keyword>
<dbReference type="GO" id="GO:0016042">
    <property type="term" value="P:lipid catabolic process"/>
    <property type="evidence" value="ECO:0007669"/>
    <property type="project" value="UniProtKB-KW"/>
</dbReference>
<evidence type="ECO:0000259" key="7">
    <source>
        <dbReference type="PROSITE" id="PS50035"/>
    </source>
</evidence>
<dbReference type="InterPro" id="IPR001736">
    <property type="entry name" value="PLipase_D/transphosphatidylase"/>
</dbReference>
<dbReference type="Proteomes" id="UP000283260">
    <property type="component" value="Unassembled WGS sequence"/>
</dbReference>
<accession>A0A423JDS1</accession>
<name>A0A423JDS1_9PSED</name>
<dbReference type="GO" id="GO:0004630">
    <property type="term" value="F:phospholipase D activity"/>
    <property type="evidence" value="ECO:0007669"/>
    <property type="project" value="UniProtKB-EC"/>
</dbReference>
<dbReference type="CDD" id="cd09172">
    <property type="entry name" value="PLDc_Nuc_like_unchar1_1"/>
    <property type="match status" value="1"/>
</dbReference>
<keyword evidence="6" id="KW-0443">Lipid metabolism</keyword>
<dbReference type="Gene3D" id="3.30.870.10">
    <property type="entry name" value="Endonuclease Chain A"/>
    <property type="match status" value="2"/>
</dbReference>
<reference evidence="8 9" key="1">
    <citation type="submission" date="2016-10" db="EMBL/GenBank/DDBJ databases">
        <title>Comparative genome analysis of multiple Pseudomonas spp. focuses on biocontrol and plant growth promoting traits.</title>
        <authorList>
            <person name="Tao X.-Y."/>
            <person name="Taylor C.G."/>
        </authorList>
    </citation>
    <scope>NUCLEOTIDE SEQUENCE [LARGE SCALE GENOMIC DNA]</scope>
    <source>
        <strain evidence="8 9">94G2</strain>
    </source>
</reference>
<evidence type="ECO:0000313" key="9">
    <source>
        <dbReference type="Proteomes" id="UP000283260"/>
    </source>
</evidence>
<dbReference type="CDD" id="cd09173">
    <property type="entry name" value="PLDc_Nuc_like_unchar1_2"/>
    <property type="match status" value="1"/>
</dbReference>
<dbReference type="InterPro" id="IPR051406">
    <property type="entry name" value="PLD_domain"/>
</dbReference>
<evidence type="ECO:0000313" key="8">
    <source>
        <dbReference type="EMBL" id="RON35850.1"/>
    </source>
</evidence>